<dbReference type="PANTHER" id="PTHR14859:SF0">
    <property type="entry name" value="ENDONUCLEASE_EXONUCLEASE_PHOSPHATASE FAMILY PROTEIN, EXPRESSED"/>
    <property type="match status" value="1"/>
</dbReference>
<dbReference type="InterPro" id="IPR051916">
    <property type="entry name" value="GPI-anchor_lipid_remodeler"/>
</dbReference>
<gene>
    <name evidence="3" type="ORF">DH2020_001594</name>
</gene>
<dbReference type="InterPro" id="IPR036691">
    <property type="entry name" value="Endo/exonu/phosph_ase_sf"/>
</dbReference>
<dbReference type="Pfam" id="PF03372">
    <property type="entry name" value="Exo_endo_phos"/>
    <property type="match status" value="1"/>
</dbReference>
<evidence type="ECO:0000256" key="1">
    <source>
        <dbReference type="SAM" id="MobiDB-lite"/>
    </source>
</evidence>
<reference evidence="3 4" key="1">
    <citation type="journal article" date="2021" name="Comput. Struct. Biotechnol. J.">
        <title>De novo genome assembly of the potent medicinal plant Rehmannia glutinosa using nanopore technology.</title>
        <authorList>
            <person name="Ma L."/>
            <person name="Dong C."/>
            <person name="Song C."/>
            <person name="Wang X."/>
            <person name="Zheng X."/>
            <person name="Niu Y."/>
            <person name="Chen S."/>
            <person name="Feng W."/>
        </authorList>
    </citation>
    <scope>NUCLEOTIDE SEQUENCE [LARGE SCALE GENOMIC DNA]</scope>
    <source>
        <strain evidence="3">DH-2019</strain>
    </source>
</reference>
<dbReference type="Gene3D" id="3.60.10.10">
    <property type="entry name" value="Endonuclease/exonuclease/phosphatase"/>
    <property type="match status" value="1"/>
</dbReference>
<comment type="caution">
    <text evidence="3">The sequence shown here is derived from an EMBL/GenBank/DDBJ whole genome shotgun (WGS) entry which is preliminary data.</text>
</comment>
<dbReference type="SUPFAM" id="SSF56219">
    <property type="entry name" value="DNase I-like"/>
    <property type="match status" value="1"/>
</dbReference>
<feature type="region of interest" description="Disordered" evidence="1">
    <location>
        <begin position="516"/>
        <end position="540"/>
    </location>
</feature>
<accession>A0ABR0Y0A5</accession>
<dbReference type="Proteomes" id="UP001318860">
    <property type="component" value="Unassembled WGS sequence"/>
</dbReference>
<dbReference type="EMBL" id="JABTTQ020000001">
    <property type="protein sequence ID" value="KAK6164730.1"/>
    <property type="molecule type" value="Genomic_DNA"/>
</dbReference>
<organism evidence="3 4">
    <name type="scientific">Rehmannia glutinosa</name>
    <name type="common">Chinese foxglove</name>
    <dbReference type="NCBI Taxonomy" id="99300"/>
    <lineage>
        <taxon>Eukaryota</taxon>
        <taxon>Viridiplantae</taxon>
        <taxon>Streptophyta</taxon>
        <taxon>Embryophyta</taxon>
        <taxon>Tracheophyta</taxon>
        <taxon>Spermatophyta</taxon>
        <taxon>Magnoliopsida</taxon>
        <taxon>eudicotyledons</taxon>
        <taxon>Gunneridae</taxon>
        <taxon>Pentapetalae</taxon>
        <taxon>asterids</taxon>
        <taxon>lamiids</taxon>
        <taxon>Lamiales</taxon>
        <taxon>Orobanchaceae</taxon>
        <taxon>Rehmannieae</taxon>
        <taxon>Rehmannia</taxon>
    </lineage>
</organism>
<evidence type="ECO:0000313" key="4">
    <source>
        <dbReference type="Proteomes" id="UP001318860"/>
    </source>
</evidence>
<proteinExistence type="predicted"/>
<keyword evidence="4" id="KW-1185">Reference proteome</keyword>
<name>A0ABR0Y0A5_REHGL</name>
<dbReference type="PANTHER" id="PTHR14859">
    <property type="entry name" value="CALCOFLUOR WHITE HYPERSENSITIVE PROTEIN PRECURSOR"/>
    <property type="match status" value="1"/>
</dbReference>
<protein>
    <recommendedName>
        <fullName evidence="2">Endonuclease/exonuclease/phosphatase domain-containing protein</fullName>
    </recommendedName>
</protein>
<evidence type="ECO:0000313" key="3">
    <source>
        <dbReference type="EMBL" id="KAK6164730.1"/>
    </source>
</evidence>
<evidence type="ECO:0000259" key="2">
    <source>
        <dbReference type="Pfam" id="PF03372"/>
    </source>
</evidence>
<feature type="domain" description="Endonuclease/exonuclease/phosphatase" evidence="2">
    <location>
        <begin position="260"/>
        <end position="492"/>
    </location>
</feature>
<sequence>MLKLFNKKLRRLCSRLGWPVRRRARPKIVVKKLGKSNSRTRADQKDSPNTFASAVIHPSCELGRGLKTIRFATFNAALFSMAPAVPQTGILSNTLCAENNPESLNKTILYNHSSKSMNDRPKSILKQSPLHPMIAQESLSQTDILSSTLSAETPEPLNKNILLNHNSKSMNDRPKSILKQSPLHPVIAQENLTKQQKFAKSRLRVSINLPDNEISLKKSGGQLSFESGENSISRIRKGKAPLKSNSVNLSSSINYGDYYRNTRTVVEVLRELNADVLALQDVKAEEEKDMKPLSDLADALGMKYVFAESWAPEYGNAILSKWPIKKWKAQKIFDDTDFRNVLKATIDVPQAGEINFFCTLLDHLDENWRMKQINAIIQSTGVPHILAGGLNSLDGTDYSQERWTDIVKYYEEMGKPTPKVEVMKYLKSKEYTDAKDFAGECESVVMIAKGQSVQGTCKYGTRVDYILSSANAPYEFVPGSYSVFSSKGTSDHHIVKVDLIKVGDGNQQCVGRIKPRQNRKRTVKITHSSSPSKGIWKLHS</sequence>
<dbReference type="InterPro" id="IPR005135">
    <property type="entry name" value="Endo/exonuclease/phosphatase"/>
</dbReference>